<protein>
    <submittedName>
        <fullName evidence="1">Uncharacterized protein</fullName>
    </submittedName>
</protein>
<organism evidence="1">
    <name type="scientific">viral metagenome</name>
    <dbReference type="NCBI Taxonomy" id="1070528"/>
    <lineage>
        <taxon>unclassified sequences</taxon>
        <taxon>metagenomes</taxon>
        <taxon>organismal metagenomes</taxon>
    </lineage>
</organism>
<reference evidence="1" key="1">
    <citation type="journal article" date="2020" name="Nature">
        <title>Giant virus diversity and host interactions through global metagenomics.</title>
        <authorList>
            <person name="Schulz F."/>
            <person name="Roux S."/>
            <person name="Paez-Espino D."/>
            <person name="Jungbluth S."/>
            <person name="Walsh D.A."/>
            <person name="Denef V.J."/>
            <person name="McMahon K.D."/>
            <person name="Konstantinidis K.T."/>
            <person name="Eloe-Fadrosh E.A."/>
            <person name="Kyrpides N.C."/>
            <person name="Woyke T."/>
        </authorList>
    </citation>
    <scope>NUCLEOTIDE SEQUENCE</scope>
    <source>
        <strain evidence="1">GVMAG-S-1102113-118</strain>
    </source>
</reference>
<name>A0A6C0K8Q8_9ZZZZ</name>
<sequence>MSLMMHSIQMGTALNARTTLCAELYYQIGGMSVKNNIYAQTAT</sequence>
<proteinExistence type="predicted"/>
<dbReference type="EMBL" id="MN740840">
    <property type="protein sequence ID" value="QHU14445.1"/>
    <property type="molecule type" value="Genomic_DNA"/>
</dbReference>
<accession>A0A6C0K8Q8</accession>
<evidence type="ECO:0000313" key="1">
    <source>
        <dbReference type="EMBL" id="QHU14445.1"/>
    </source>
</evidence>
<dbReference type="AlphaFoldDB" id="A0A6C0K8Q8"/>